<dbReference type="GO" id="GO:0016747">
    <property type="term" value="F:acyltransferase activity, transferring groups other than amino-acyl groups"/>
    <property type="evidence" value="ECO:0007669"/>
    <property type="project" value="UniProtKB-ARBA"/>
</dbReference>
<keyword evidence="1" id="KW-0808">Transferase</keyword>
<organism evidence="3 4">
    <name type="scientific">Ambrosia artemisiifolia</name>
    <name type="common">Common ragweed</name>
    <dbReference type="NCBI Taxonomy" id="4212"/>
    <lineage>
        <taxon>Eukaryota</taxon>
        <taxon>Viridiplantae</taxon>
        <taxon>Streptophyta</taxon>
        <taxon>Embryophyta</taxon>
        <taxon>Tracheophyta</taxon>
        <taxon>Spermatophyta</taxon>
        <taxon>Magnoliopsida</taxon>
        <taxon>eudicotyledons</taxon>
        <taxon>Gunneridae</taxon>
        <taxon>Pentapetalae</taxon>
        <taxon>asterids</taxon>
        <taxon>campanulids</taxon>
        <taxon>Asterales</taxon>
        <taxon>Asteraceae</taxon>
        <taxon>Asteroideae</taxon>
        <taxon>Heliantheae alliance</taxon>
        <taxon>Heliantheae</taxon>
        <taxon>Ambrosia</taxon>
    </lineage>
</organism>
<evidence type="ECO:0000256" key="1">
    <source>
        <dbReference type="ARBA" id="ARBA00022679"/>
    </source>
</evidence>
<dbReference type="EMBL" id="JAMZMK010000136">
    <property type="protein sequence ID" value="KAI7757340.1"/>
    <property type="molecule type" value="Genomic_DNA"/>
</dbReference>
<reference evidence="3" key="1">
    <citation type="submission" date="2022-06" db="EMBL/GenBank/DDBJ databases">
        <title>Uncovering the hologenomic basis of an extraordinary plant invasion.</title>
        <authorList>
            <person name="Bieker V.C."/>
            <person name="Martin M.D."/>
            <person name="Gilbert T."/>
            <person name="Hodgins K."/>
            <person name="Battlay P."/>
            <person name="Petersen B."/>
            <person name="Wilson J."/>
        </authorList>
    </citation>
    <scope>NUCLEOTIDE SEQUENCE</scope>
    <source>
        <strain evidence="3">AA19_3_7</strain>
        <tissue evidence="3">Leaf</tissue>
    </source>
</reference>
<dbReference type="AlphaFoldDB" id="A0AAD5DGL0"/>
<protein>
    <submittedName>
        <fullName evidence="3">Uncharacterized protein</fullName>
    </submittedName>
</protein>
<dbReference type="PANTHER" id="PTHR31625">
    <property type="match status" value="1"/>
</dbReference>
<proteinExistence type="predicted"/>
<gene>
    <name evidence="3" type="ORF">M8C21_017124</name>
</gene>
<evidence type="ECO:0000313" key="4">
    <source>
        <dbReference type="Proteomes" id="UP001206925"/>
    </source>
</evidence>
<sequence length="463" mass="51837">MLTILENCRISPPPSTVGDKSLPLTFFDAVWLLFFPIHQVFFYEFPHPTSYFLETIVPKLKHSLSITLQHFFPFAGNLIVYPNPSRSPNGKRPEIRYVEGDSVALTFAEFNLDFDDLTGNHPRECNKFYPLVPLLGQPSKVSDYVTIPLFSVKVTSFPSKGIAIGLTNHHCLCDATTRINFLNAWTSIAKHGTDELFVASGCLPFYDRVIKYPESLDESYFNQPGIETIDEGYKLPQLDDETDKARATLVLTQAHINRFKKWLATQVPTLEYVSSFSVVCAYVWSCIAKSRAQISGQTGDDDVERFICAVDWRSRIHPPLPKTYFGNCVGPCLCPPTRTKLLAGNKGFLTAAEVFGKALSETIKNKDALINDANTWLEKVHNPIPTIGVSGTPKIKIYDVDFGWGKPKKHETPSIDYNGSISVNACKDSPLDIEIGISLPANQMDAFISISKEELESNFYEQD</sequence>
<dbReference type="InterPro" id="IPR051504">
    <property type="entry name" value="Plant_metabolite_acyltrans"/>
</dbReference>
<name>A0AAD5DGL0_AMBAR</name>
<evidence type="ECO:0000256" key="2">
    <source>
        <dbReference type="ARBA" id="ARBA00023315"/>
    </source>
</evidence>
<comment type="caution">
    <text evidence="3">The sequence shown here is derived from an EMBL/GenBank/DDBJ whole genome shotgun (WGS) entry which is preliminary data.</text>
</comment>
<keyword evidence="2" id="KW-0012">Acyltransferase</keyword>
<evidence type="ECO:0000313" key="3">
    <source>
        <dbReference type="EMBL" id="KAI7757340.1"/>
    </source>
</evidence>
<dbReference type="Pfam" id="PF02458">
    <property type="entry name" value="Transferase"/>
    <property type="match status" value="1"/>
</dbReference>
<dbReference type="InterPro" id="IPR023213">
    <property type="entry name" value="CAT-like_dom_sf"/>
</dbReference>
<dbReference type="Gene3D" id="3.30.559.10">
    <property type="entry name" value="Chloramphenicol acetyltransferase-like domain"/>
    <property type="match status" value="2"/>
</dbReference>
<accession>A0AAD5DGL0</accession>
<dbReference type="Proteomes" id="UP001206925">
    <property type="component" value="Unassembled WGS sequence"/>
</dbReference>
<keyword evidence="4" id="KW-1185">Reference proteome</keyword>